<accession>R7TTM3</accession>
<dbReference type="SUPFAM" id="SSF57414">
    <property type="entry name" value="Hairpin loop containing domain-like"/>
    <property type="match status" value="1"/>
</dbReference>
<sequence length="361" mass="40867">MTAAFQKMKEAEEMVDVELVFEETRVKCHRIMLAASSEYFLRLLQTDMQARDVKEITIKEVSSSTGRLLVDCLYSANTSLSHLDCHPEALVYADDTMLYRTGKDPAHICPAIEEDLRIAAKWADIWGMRFNASKTVAMYIYQTTATPPPITFAGATLEYSHEHRHFGFILDSALSFHDHKSVSCLLGVLHRGDSFLVVRGQDSLLDQFSIIPEKFIETSLSPHVGVGSRLECAMLCQRDKCCYSALTKNDDYNVQCQMLNYVFPEEDLSDDEGGAYLIRIHEPDSQQWLVHYDAAIFGNNLFSINEITEEMCKAACVERVDCLSIDFYTETGNCFLNYYTSKTVPLSEETGTIYMEKTCGL</sequence>
<dbReference type="EMBL" id="KB308685">
    <property type="protein sequence ID" value="ELT97034.1"/>
    <property type="molecule type" value="Genomic_DNA"/>
</dbReference>
<feature type="domain" description="Apple" evidence="2">
    <location>
        <begin position="282"/>
        <end position="359"/>
    </location>
</feature>
<evidence type="ECO:0000259" key="1">
    <source>
        <dbReference type="PROSITE" id="PS50097"/>
    </source>
</evidence>
<dbReference type="InterPro" id="IPR003609">
    <property type="entry name" value="Pan_app"/>
</dbReference>
<evidence type="ECO:0000313" key="5">
    <source>
        <dbReference type="Proteomes" id="UP000014760"/>
    </source>
</evidence>
<dbReference type="PROSITE" id="PS50948">
    <property type="entry name" value="PAN"/>
    <property type="match status" value="1"/>
</dbReference>
<dbReference type="PROSITE" id="PS50097">
    <property type="entry name" value="BTB"/>
    <property type="match status" value="1"/>
</dbReference>
<reference evidence="3 5" key="2">
    <citation type="journal article" date="2013" name="Nature">
        <title>Insights into bilaterian evolution from three spiralian genomes.</title>
        <authorList>
            <person name="Simakov O."/>
            <person name="Marletaz F."/>
            <person name="Cho S.J."/>
            <person name="Edsinger-Gonzales E."/>
            <person name="Havlak P."/>
            <person name="Hellsten U."/>
            <person name="Kuo D.H."/>
            <person name="Larsson T."/>
            <person name="Lv J."/>
            <person name="Arendt D."/>
            <person name="Savage R."/>
            <person name="Osoegawa K."/>
            <person name="de Jong P."/>
            <person name="Grimwood J."/>
            <person name="Chapman J.A."/>
            <person name="Shapiro H."/>
            <person name="Aerts A."/>
            <person name="Otillar R.P."/>
            <person name="Terry A.Y."/>
            <person name="Boore J.L."/>
            <person name="Grigoriev I.V."/>
            <person name="Lindberg D.R."/>
            <person name="Seaver E.C."/>
            <person name="Weisblat D.A."/>
            <person name="Putnam N.H."/>
            <person name="Rokhsar D.S."/>
        </authorList>
    </citation>
    <scope>NUCLEOTIDE SEQUENCE</scope>
    <source>
        <strain evidence="3 5">I ESC-2004</strain>
    </source>
</reference>
<dbReference type="InterPro" id="IPR011333">
    <property type="entry name" value="SKP1/BTB/POZ_sf"/>
</dbReference>
<dbReference type="CDD" id="cd18186">
    <property type="entry name" value="BTB_POZ_ZBTB_KLHL-like"/>
    <property type="match status" value="1"/>
</dbReference>
<dbReference type="AlphaFoldDB" id="R7TTM3"/>
<dbReference type="InterPro" id="IPR000210">
    <property type="entry name" value="BTB/POZ_dom"/>
</dbReference>
<proteinExistence type="predicted"/>
<dbReference type="OrthoDB" id="6239463at2759"/>
<protein>
    <recommendedName>
        <fullName evidence="6">BTB domain-containing protein</fullName>
    </recommendedName>
</protein>
<dbReference type="SMART" id="SM00473">
    <property type="entry name" value="PAN_AP"/>
    <property type="match status" value="1"/>
</dbReference>
<reference evidence="4" key="3">
    <citation type="submission" date="2015-06" db="UniProtKB">
        <authorList>
            <consortium name="EnsemblMetazoa"/>
        </authorList>
    </citation>
    <scope>IDENTIFICATION</scope>
</reference>
<dbReference type="Gene3D" id="3.50.4.10">
    <property type="entry name" value="Hepatocyte Growth Factor"/>
    <property type="match status" value="1"/>
</dbReference>
<dbReference type="EnsemblMetazoa" id="CapteT215677">
    <property type="protein sequence ID" value="CapteP215677"/>
    <property type="gene ID" value="CapteG215677"/>
</dbReference>
<gene>
    <name evidence="3" type="ORF">CAPTEDRAFT_215677</name>
</gene>
<keyword evidence="5" id="KW-1185">Reference proteome</keyword>
<dbReference type="HOGENOM" id="CLU_767791_0_0_1"/>
<dbReference type="Pfam" id="PF00024">
    <property type="entry name" value="PAN_1"/>
    <property type="match status" value="1"/>
</dbReference>
<name>R7TTM3_CAPTE</name>
<evidence type="ECO:0008006" key="6">
    <source>
        <dbReference type="Google" id="ProtNLM"/>
    </source>
</evidence>
<evidence type="ECO:0000259" key="2">
    <source>
        <dbReference type="PROSITE" id="PS50948"/>
    </source>
</evidence>
<evidence type="ECO:0000313" key="4">
    <source>
        <dbReference type="EnsemblMetazoa" id="CapteP215677"/>
    </source>
</evidence>
<dbReference type="SMART" id="SM00225">
    <property type="entry name" value="BTB"/>
    <property type="match status" value="1"/>
</dbReference>
<dbReference type="STRING" id="283909.R7TTM3"/>
<organism evidence="3">
    <name type="scientific">Capitella teleta</name>
    <name type="common">Polychaete worm</name>
    <dbReference type="NCBI Taxonomy" id="283909"/>
    <lineage>
        <taxon>Eukaryota</taxon>
        <taxon>Metazoa</taxon>
        <taxon>Spiralia</taxon>
        <taxon>Lophotrochozoa</taxon>
        <taxon>Annelida</taxon>
        <taxon>Polychaeta</taxon>
        <taxon>Sedentaria</taxon>
        <taxon>Scolecida</taxon>
        <taxon>Capitellidae</taxon>
        <taxon>Capitella</taxon>
    </lineage>
</organism>
<dbReference type="Gene3D" id="3.30.710.10">
    <property type="entry name" value="Potassium Channel Kv1.1, Chain A"/>
    <property type="match status" value="1"/>
</dbReference>
<reference evidence="5" key="1">
    <citation type="submission" date="2012-12" db="EMBL/GenBank/DDBJ databases">
        <authorList>
            <person name="Hellsten U."/>
            <person name="Grimwood J."/>
            <person name="Chapman J.A."/>
            <person name="Shapiro H."/>
            <person name="Aerts A."/>
            <person name="Otillar R.P."/>
            <person name="Terry A.Y."/>
            <person name="Boore J.L."/>
            <person name="Simakov O."/>
            <person name="Marletaz F."/>
            <person name="Cho S.-J."/>
            <person name="Edsinger-Gonzales E."/>
            <person name="Havlak P."/>
            <person name="Kuo D.-H."/>
            <person name="Larsson T."/>
            <person name="Lv J."/>
            <person name="Arendt D."/>
            <person name="Savage R."/>
            <person name="Osoegawa K."/>
            <person name="de Jong P."/>
            <person name="Lindberg D.R."/>
            <person name="Seaver E.C."/>
            <person name="Weisblat D.A."/>
            <person name="Putnam N.H."/>
            <person name="Grigoriev I.V."/>
            <person name="Rokhsar D.S."/>
        </authorList>
    </citation>
    <scope>NUCLEOTIDE SEQUENCE</scope>
    <source>
        <strain evidence="5">I ESC-2004</strain>
    </source>
</reference>
<dbReference type="Proteomes" id="UP000014760">
    <property type="component" value="Unassembled WGS sequence"/>
</dbReference>
<evidence type="ECO:0000313" key="3">
    <source>
        <dbReference type="EMBL" id="ELT97034.1"/>
    </source>
</evidence>
<feature type="domain" description="BTB" evidence="1">
    <location>
        <begin position="15"/>
        <end position="82"/>
    </location>
</feature>
<dbReference type="EMBL" id="AMQN01011101">
    <property type="status" value="NOT_ANNOTATED_CDS"/>
    <property type="molecule type" value="Genomic_DNA"/>
</dbReference>
<dbReference type="Pfam" id="PF00651">
    <property type="entry name" value="BTB"/>
    <property type="match status" value="1"/>
</dbReference>
<dbReference type="SUPFAM" id="SSF54695">
    <property type="entry name" value="POZ domain"/>
    <property type="match status" value="1"/>
</dbReference>